<reference evidence="1 2" key="2">
    <citation type="journal article" date="2011" name="J. Bacteriol.">
        <title>Complete Genome Sequence of the Haloalkaliphilic, Hydrogen Producing Halanaerobium hydrogenoformans.</title>
        <authorList>
            <person name="Brown S.D."/>
            <person name="Begemann M.B."/>
            <person name="Mormile M.R."/>
            <person name="Wall J.D."/>
            <person name="Han C.S."/>
            <person name="Goodwin L.A."/>
            <person name="Pitluck S."/>
            <person name="Land M.L."/>
            <person name="Hauser L.J."/>
            <person name="Elias D.A."/>
        </authorList>
    </citation>
    <scope>NUCLEOTIDE SEQUENCE [LARGE SCALE GENOMIC DNA]</scope>
    <source>
        <strain evidence="2">sapolanicus</strain>
    </source>
</reference>
<organism evidence="1 2">
    <name type="scientific">Halanaerobium hydrogeniformans</name>
    <name type="common">Halanaerobium sp. (strain sapolanicus)</name>
    <dbReference type="NCBI Taxonomy" id="656519"/>
    <lineage>
        <taxon>Bacteria</taxon>
        <taxon>Bacillati</taxon>
        <taxon>Bacillota</taxon>
        <taxon>Clostridia</taxon>
        <taxon>Halanaerobiales</taxon>
        <taxon>Halanaerobiaceae</taxon>
        <taxon>Halanaerobium</taxon>
    </lineage>
</organism>
<dbReference type="Proteomes" id="UP000007434">
    <property type="component" value="Chromosome"/>
</dbReference>
<dbReference type="KEGG" id="has:Halsa_2255"/>
<dbReference type="AlphaFoldDB" id="E4RKL6"/>
<gene>
    <name evidence="1" type="ordered locus">Halsa_2255</name>
</gene>
<proteinExistence type="predicted"/>
<keyword evidence="2" id="KW-1185">Reference proteome</keyword>
<reference evidence="1 2" key="1">
    <citation type="submission" date="2010-11" db="EMBL/GenBank/DDBJ databases">
        <title>Complete sequence of Halanaerobium sp. sapolanicus.</title>
        <authorList>
            <consortium name="US DOE Joint Genome Institute"/>
            <person name="Lucas S."/>
            <person name="Copeland A."/>
            <person name="Lapidus A."/>
            <person name="Cheng J.-F."/>
            <person name="Bruce D."/>
            <person name="Goodwin L."/>
            <person name="Pitluck S."/>
            <person name="Davenport K."/>
            <person name="Detter J.C."/>
            <person name="Han C."/>
            <person name="Tapia R."/>
            <person name="Land M."/>
            <person name="Hauser L."/>
            <person name="Jeffries C."/>
            <person name="Kyrpides N."/>
            <person name="Ivanova N."/>
            <person name="Mikhailova N."/>
            <person name="Begemann M.B."/>
            <person name="Mormile M.R."/>
            <person name="Wall J.D."/>
            <person name="Elias D.A."/>
            <person name="Woyke T."/>
        </authorList>
    </citation>
    <scope>NUCLEOTIDE SEQUENCE [LARGE SCALE GENOMIC DNA]</scope>
    <source>
        <strain evidence="2">sapolanicus</strain>
    </source>
</reference>
<accession>E4RKL6</accession>
<name>E4RKL6_HALHG</name>
<dbReference type="EMBL" id="CP002304">
    <property type="protein sequence ID" value="ADQ15663.1"/>
    <property type="molecule type" value="Genomic_DNA"/>
</dbReference>
<sequence>MRAKTKAVGIKVTDDLDMITTMLFSIIIGVAPV</sequence>
<dbReference type="HOGENOM" id="CLU_3382170_0_0_9"/>
<evidence type="ECO:0000313" key="2">
    <source>
        <dbReference type="Proteomes" id="UP000007434"/>
    </source>
</evidence>
<protein>
    <submittedName>
        <fullName evidence="1">Uncharacterized protein</fullName>
    </submittedName>
</protein>
<evidence type="ECO:0000313" key="1">
    <source>
        <dbReference type="EMBL" id="ADQ15663.1"/>
    </source>
</evidence>